<dbReference type="Proteomes" id="UP001240150">
    <property type="component" value="Chromosome"/>
</dbReference>
<keyword evidence="3" id="KW-1185">Reference proteome</keyword>
<protein>
    <submittedName>
        <fullName evidence="2">Uncharacterized protein</fullName>
    </submittedName>
</protein>
<evidence type="ECO:0000313" key="3">
    <source>
        <dbReference type="Proteomes" id="UP001240150"/>
    </source>
</evidence>
<organism evidence="2 3">
    <name type="scientific">Actinoplanes oblitus</name>
    <dbReference type="NCBI Taxonomy" id="3040509"/>
    <lineage>
        <taxon>Bacteria</taxon>
        <taxon>Bacillati</taxon>
        <taxon>Actinomycetota</taxon>
        <taxon>Actinomycetes</taxon>
        <taxon>Micromonosporales</taxon>
        <taxon>Micromonosporaceae</taxon>
        <taxon>Actinoplanes</taxon>
    </lineage>
</organism>
<feature type="region of interest" description="Disordered" evidence="1">
    <location>
        <begin position="104"/>
        <end position="145"/>
    </location>
</feature>
<accession>A0ABY8WCZ4</accession>
<dbReference type="RefSeq" id="WP_284917051.1">
    <property type="nucleotide sequence ID" value="NZ_CP126980.1"/>
</dbReference>
<dbReference type="EMBL" id="CP126980">
    <property type="protein sequence ID" value="WIM95739.1"/>
    <property type="molecule type" value="Genomic_DNA"/>
</dbReference>
<proteinExistence type="predicted"/>
<reference evidence="2 3" key="1">
    <citation type="submission" date="2023-06" db="EMBL/GenBank/DDBJ databases">
        <authorList>
            <person name="Yushchuk O."/>
            <person name="Binda E."/>
            <person name="Ruckert-Reed C."/>
            <person name="Fedorenko V."/>
            <person name="Kalinowski J."/>
            <person name="Marinelli F."/>
        </authorList>
    </citation>
    <scope>NUCLEOTIDE SEQUENCE [LARGE SCALE GENOMIC DNA]</scope>
    <source>
        <strain evidence="2 3">NRRL 3884</strain>
    </source>
</reference>
<evidence type="ECO:0000313" key="2">
    <source>
        <dbReference type="EMBL" id="WIM95739.1"/>
    </source>
</evidence>
<name>A0ABY8WCZ4_9ACTN</name>
<gene>
    <name evidence="2" type="ORF">ACTOB_007868</name>
</gene>
<evidence type="ECO:0000256" key="1">
    <source>
        <dbReference type="SAM" id="MobiDB-lite"/>
    </source>
</evidence>
<sequence length="145" mass="16058">MSEPPPQLDEELLGLAYMQVVTRHASEAWHTGRGDRFLQLLAKACRACGIEPLSDRLVDHLADAYDDPQDGYQVRFSLAASAMWETGNWAKLLIALHLAATPERLTAEQPARRTRGPVSQRPRRRTRAAIIAGPSRNPGPPTDKP</sequence>